<evidence type="ECO:0000313" key="3">
    <source>
        <dbReference type="Proteomes" id="UP001168575"/>
    </source>
</evidence>
<feature type="transmembrane region" description="Helical" evidence="1">
    <location>
        <begin position="41"/>
        <end position="65"/>
    </location>
</feature>
<protein>
    <submittedName>
        <fullName evidence="2">Uncharacterized protein</fullName>
    </submittedName>
</protein>
<feature type="transmembrane region" description="Helical" evidence="1">
    <location>
        <begin position="6"/>
        <end position="29"/>
    </location>
</feature>
<keyword evidence="1" id="KW-1133">Transmembrane helix</keyword>
<dbReference type="EMBL" id="JAUMVS010000032">
    <property type="protein sequence ID" value="MDO4841600.1"/>
    <property type="molecule type" value="Genomic_DNA"/>
</dbReference>
<proteinExistence type="predicted"/>
<name>A0AA43RH12_9ACTN</name>
<reference evidence="2" key="1">
    <citation type="submission" date="2023-07" db="EMBL/GenBank/DDBJ databases">
        <title>Between Cages and Wild: Unraveling the Impact of Captivity on Animal Microbiomes and Antimicrobial Resistance.</title>
        <authorList>
            <person name="Schmartz G.P."/>
            <person name="Rehner J."/>
            <person name="Schuff M.J."/>
            <person name="Becker S.L."/>
            <person name="Kravczyk M."/>
            <person name="Gurevich A."/>
            <person name="Francke R."/>
            <person name="Mueller R."/>
            <person name="Keller V."/>
            <person name="Keller A."/>
        </authorList>
    </citation>
    <scope>NUCLEOTIDE SEQUENCE</scope>
    <source>
        <strain evidence="2">S12M_St_49</strain>
    </source>
</reference>
<evidence type="ECO:0000256" key="1">
    <source>
        <dbReference type="SAM" id="Phobius"/>
    </source>
</evidence>
<organism evidence="2 3">
    <name type="scientific">Phoenicibacter congonensis</name>
    <dbReference type="NCBI Taxonomy" id="1944646"/>
    <lineage>
        <taxon>Bacteria</taxon>
        <taxon>Bacillati</taxon>
        <taxon>Actinomycetota</taxon>
        <taxon>Coriobacteriia</taxon>
        <taxon>Eggerthellales</taxon>
        <taxon>Eggerthellaceae</taxon>
        <taxon>Phoenicibacter</taxon>
    </lineage>
</organism>
<comment type="caution">
    <text evidence="2">The sequence shown here is derived from an EMBL/GenBank/DDBJ whole genome shotgun (WGS) entry which is preliminary data.</text>
</comment>
<keyword evidence="1" id="KW-0812">Transmembrane</keyword>
<keyword evidence="1" id="KW-0472">Membrane</keyword>
<feature type="transmembrane region" description="Helical" evidence="1">
    <location>
        <begin position="71"/>
        <end position="93"/>
    </location>
</feature>
<gene>
    <name evidence="2" type="ORF">Q3982_02865</name>
</gene>
<dbReference type="Proteomes" id="UP001168575">
    <property type="component" value="Unassembled WGS sequence"/>
</dbReference>
<keyword evidence="3" id="KW-1185">Reference proteome</keyword>
<evidence type="ECO:0000313" key="2">
    <source>
        <dbReference type="EMBL" id="MDO4841600.1"/>
    </source>
</evidence>
<accession>A0AA43RH12</accession>
<sequence length="120" mass="13460">MARLFILLIRLMPLEILIAVIAFFAYKALSNRRSNAIAKEVLIKIVLNSNIVIGIFCVIVTLYAVADKHAAMIELSACAVGICAVVALIAYICKRVFLKNRPGYQWKRFDFSKLIGRKKS</sequence>
<dbReference type="AlphaFoldDB" id="A0AA43RH12"/>